<dbReference type="HOGENOM" id="CLU_055491_3_1_1"/>
<proteinExistence type="inferred from homology"/>
<dbReference type="PANTHER" id="PTHR33337:SF40">
    <property type="entry name" value="CENP-V_GFA DOMAIN-CONTAINING PROTEIN-RELATED"/>
    <property type="match status" value="1"/>
</dbReference>
<feature type="domain" description="CENP-V/GFA" evidence="6">
    <location>
        <begin position="51"/>
        <end position="166"/>
    </location>
</feature>
<gene>
    <name evidence="7" type="ORF">EURHEDRAFT_408672</name>
</gene>
<feature type="transmembrane region" description="Helical" evidence="5">
    <location>
        <begin position="22"/>
        <end position="40"/>
    </location>
</feature>
<evidence type="ECO:0000256" key="1">
    <source>
        <dbReference type="ARBA" id="ARBA00005495"/>
    </source>
</evidence>
<dbReference type="GO" id="GO:0046872">
    <property type="term" value="F:metal ion binding"/>
    <property type="evidence" value="ECO:0007669"/>
    <property type="project" value="UniProtKB-KW"/>
</dbReference>
<dbReference type="Gene3D" id="3.90.1590.10">
    <property type="entry name" value="glutathione-dependent formaldehyde- activating enzyme (gfa)"/>
    <property type="match status" value="1"/>
</dbReference>
<evidence type="ECO:0000256" key="3">
    <source>
        <dbReference type="ARBA" id="ARBA00022833"/>
    </source>
</evidence>
<dbReference type="Pfam" id="PF04828">
    <property type="entry name" value="GFA"/>
    <property type="match status" value="1"/>
</dbReference>
<keyword evidence="2" id="KW-0479">Metal-binding</keyword>
<protein>
    <recommendedName>
        <fullName evidence="6">CENP-V/GFA domain-containing protein</fullName>
    </recommendedName>
</protein>
<reference evidence="8" key="1">
    <citation type="journal article" date="2014" name="Nat. Commun.">
        <title>Genomic adaptations of the halophilic Dead Sea filamentous fungus Eurotium rubrum.</title>
        <authorList>
            <person name="Kis-Papo T."/>
            <person name="Weig A.R."/>
            <person name="Riley R."/>
            <person name="Persoh D."/>
            <person name="Salamov A."/>
            <person name="Sun H."/>
            <person name="Lipzen A."/>
            <person name="Wasser S.P."/>
            <person name="Rambold G."/>
            <person name="Grigoriev I.V."/>
            <person name="Nevo E."/>
        </authorList>
    </citation>
    <scope>NUCLEOTIDE SEQUENCE [LARGE SCALE GENOMIC DNA]</scope>
    <source>
        <strain evidence="8">CBS 135680</strain>
    </source>
</reference>
<keyword evidence="4" id="KW-0456">Lyase</keyword>
<dbReference type="RefSeq" id="XP_040642026.1">
    <property type="nucleotide sequence ID" value="XM_040780884.1"/>
</dbReference>
<accession>A0A017SMX5</accession>
<dbReference type="PROSITE" id="PS51891">
    <property type="entry name" value="CENP_V_GFA"/>
    <property type="match status" value="1"/>
</dbReference>
<dbReference type="AlphaFoldDB" id="A0A017SMX5"/>
<keyword evidence="5" id="KW-0812">Transmembrane</keyword>
<organism evidence="7 8">
    <name type="scientific">Aspergillus ruber (strain CBS 135680)</name>
    <dbReference type="NCBI Taxonomy" id="1388766"/>
    <lineage>
        <taxon>Eukaryota</taxon>
        <taxon>Fungi</taxon>
        <taxon>Dikarya</taxon>
        <taxon>Ascomycota</taxon>
        <taxon>Pezizomycotina</taxon>
        <taxon>Eurotiomycetes</taxon>
        <taxon>Eurotiomycetidae</taxon>
        <taxon>Eurotiales</taxon>
        <taxon>Aspergillaceae</taxon>
        <taxon>Aspergillus</taxon>
        <taxon>Aspergillus subgen. Aspergillus</taxon>
    </lineage>
</organism>
<dbReference type="Proteomes" id="UP000019804">
    <property type="component" value="Unassembled WGS sequence"/>
</dbReference>
<dbReference type="SUPFAM" id="SSF51316">
    <property type="entry name" value="Mss4-like"/>
    <property type="match status" value="1"/>
</dbReference>
<evidence type="ECO:0000313" key="8">
    <source>
        <dbReference type="Proteomes" id="UP000019804"/>
    </source>
</evidence>
<dbReference type="PANTHER" id="PTHR33337">
    <property type="entry name" value="GFA DOMAIN-CONTAINING PROTEIN"/>
    <property type="match status" value="1"/>
</dbReference>
<evidence type="ECO:0000256" key="5">
    <source>
        <dbReference type="SAM" id="Phobius"/>
    </source>
</evidence>
<dbReference type="EMBL" id="KK088413">
    <property type="protein sequence ID" value="EYE98338.1"/>
    <property type="molecule type" value="Genomic_DNA"/>
</dbReference>
<dbReference type="STRING" id="1388766.A0A017SMX5"/>
<dbReference type="GO" id="GO:0016846">
    <property type="term" value="F:carbon-sulfur lyase activity"/>
    <property type="evidence" value="ECO:0007669"/>
    <property type="project" value="InterPro"/>
</dbReference>
<name>A0A017SMX5_ASPRC</name>
<dbReference type="GeneID" id="63696008"/>
<evidence type="ECO:0000256" key="4">
    <source>
        <dbReference type="ARBA" id="ARBA00023239"/>
    </source>
</evidence>
<dbReference type="InterPro" id="IPR006913">
    <property type="entry name" value="CENP-V/GFA"/>
</dbReference>
<keyword evidence="5" id="KW-0472">Membrane</keyword>
<dbReference type="InterPro" id="IPR011057">
    <property type="entry name" value="Mss4-like_sf"/>
</dbReference>
<comment type="similarity">
    <text evidence="1">Belongs to the Gfa family.</text>
</comment>
<evidence type="ECO:0000256" key="2">
    <source>
        <dbReference type="ARBA" id="ARBA00022723"/>
    </source>
</evidence>
<evidence type="ECO:0000259" key="6">
    <source>
        <dbReference type="PROSITE" id="PS51891"/>
    </source>
</evidence>
<sequence>MVTSWSYSGVLGKIKTPWLHDVSTIIYIHAFALVLIAPTYKNTRTSSMPRYTGSCFCCKIKYNLDLSSPDDARTSLCHCRNCKKAFGTNYGLTSKIPKDAITVTDGRPKEHAADNGSGMVIHREFCDNCGSFILEYGDAVKEQFRYICVGSLDDPEVLPPKGEFFCSSRASWMPEVPDVFHKQQIKE</sequence>
<evidence type="ECO:0000313" key="7">
    <source>
        <dbReference type="EMBL" id="EYE98338.1"/>
    </source>
</evidence>
<keyword evidence="8" id="KW-1185">Reference proteome</keyword>
<keyword evidence="5" id="KW-1133">Transmembrane helix</keyword>
<keyword evidence="3" id="KW-0862">Zinc</keyword>
<dbReference type="OrthoDB" id="9985472at2759"/>